<dbReference type="InterPro" id="IPR013321">
    <property type="entry name" value="Arc_rbn_hlx_hlx"/>
</dbReference>
<dbReference type="PATRIC" id="fig|1423807.3.peg.2010"/>
<accession>A0A0R1WAQ1</accession>
<protein>
    <recommendedName>
        <fullName evidence="3">Ribbon-helix-helix protein CopG domain-containing protein</fullName>
    </recommendedName>
</protein>
<dbReference type="STRING" id="1423807.FD16_GL001957"/>
<dbReference type="OrthoDB" id="9929342at2"/>
<comment type="caution">
    <text evidence="1">The sequence shown here is derived from an EMBL/GenBank/DDBJ whole genome shotgun (WGS) entry which is preliminary data.</text>
</comment>
<evidence type="ECO:0000313" key="2">
    <source>
        <dbReference type="Proteomes" id="UP000051820"/>
    </source>
</evidence>
<dbReference type="GO" id="GO:0006355">
    <property type="term" value="P:regulation of DNA-templated transcription"/>
    <property type="evidence" value="ECO:0007669"/>
    <property type="project" value="InterPro"/>
</dbReference>
<keyword evidence="2" id="KW-1185">Reference proteome</keyword>
<dbReference type="EMBL" id="AZGF01000005">
    <property type="protein sequence ID" value="KRM12779.1"/>
    <property type="molecule type" value="Genomic_DNA"/>
</dbReference>
<dbReference type="Gene3D" id="1.10.1220.10">
    <property type="entry name" value="Met repressor-like"/>
    <property type="match status" value="1"/>
</dbReference>
<evidence type="ECO:0000313" key="1">
    <source>
        <dbReference type="EMBL" id="KRM12779.1"/>
    </source>
</evidence>
<proteinExistence type="predicted"/>
<dbReference type="SUPFAM" id="SSF47598">
    <property type="entry name" value="Ribbon-helix-helix"/>
    <property type="match status" value="1"/>
</dbReference>
<gene>
    <name evidence="1" type="ORF">FD16_GL001957</name>
</gene>
<organism evidence="1 2">
    <name type="scientific">Paucilactobacillus suebicus DSM 5007 = KCTC 3549</name>
    <dbReference type="NCBI Taxonomy" id="1423807"/>
    <lineage>
        <taxon>Bacteria</taxon>
        <taxon>Bacillati</taxon>
        <taxon>Bacillota</taxon>
        <taxon>Bacilli</taxon>
        <taxon>Lactobacillales</taxon>
        <taxon>Lactobacillaceae</taxon>
        <taxon>Paucilactobacillus</taxon>
    </lineage>
</organism>
<dbReference type="RefSeq" id="WP_010621957.1">
    <property type="nucleotide sequence ID" value="NZ_AZGF01000005.1"/>
</dbReference>
<name>A0A0R1WAQ1_9LACO</name>
<evidence type="ECO:0008006" key="3">
    <source>
        <dbReference type="Google" id="ProtNLM"/>
    </source>
</evidence>
<reference evidence="1 2" key="1">
    <citation type="journal article" date="2015" name="Genome Announc.">
        <title>Expanding the biotechnology potential of lactobacilli through comparative genomics of 213 strains and associated genera.</title>
        <authorList>
            <person name="Sun Z."/>
            <person name="Harris H.M."/>
            <person name="McCann A."/>
            <person name="Guo C."/>
            <person name="Argimon S."/>
            <person name="Zhang W."/>
            <person name="Yang X."/>
            <person name="Jeffery I.B."/>
            <person name="Cooney J.C."/>
            <person name="Kagawa T.F."/>
            <person name="Liu W."/>
            <person name="Song Y."/>
            <person name="Salvetti E."/>
            <person name="Wrobel A."/>
            <person name="Rasinkangas P."/>
            <person name="Parkhill J."/>
            <person name="Rea M.C."/>
            <person name="O'Sullivan O."/>
            <person name="Ritari J."/>
            <person name="Douillard F.P."/>
            <person name="Paul Ross R."/>
            <person name="Yang R."/>
            <person name="Briner A.E."/>
            <person name="Felis G.E."/>
            <person name="de Vos W.M."/>
            <person name="Barrangou R."/>
            <person name="Klaenhammer T.R."/>
            <person name="Caufield P.W."/>
            <person name="Cui Y."/>
            <person name="Zhang H."/>
            <person name="O'Toole P.W."/>
        </authorList>
    </citation>
    <scope>NUCLEOTIDE SEQUENCE [LARGE SCALE GENOMIC DNA]</scope>
    <source>
        <strain evidence="1 2">DSM 5007</strain>
    </source>
</reference>
<dbReference type="Proteomes" id="UP000051820">
    <property type="component" value="Unassembled WGS sequence"/>
</dbReference>
<dbReference type="AlphaFoldDB" id="A0A0R1WAQ1"/>
<sequence length="52" mass="5802">MAEKTAYTSFAIPADLSEKIDTIAKIHGLHRSEFITQAIKQAIRNVETKKEG</sequence>
<dbReference type="InterPro" id="IPR010985">
    <property type="entry name" value="Ribbon_hlx_hlx"/>
</dbReference>